<keyword evidence="3" id="KW-1185">Reference proteome</keyword>
<protein>
    <submittedName>
        <fullName evidence="2">Uncharacterized protein</fullName>
    </submittedName>
</protein>
<dbReference type="Proteomes" id="UP000076738">
    <property type="component" value="Unassembled WGS sequence"/>
</dbReference>
<dbReference type="EMBL" id="KV417297">
    <property type="protein sequence ID" value="KZO94034.1"/>
    <property type="molecule type" value="Genomic_DNA"/>
</dbReference>
<reference evidence="2 3" key="1">
    <citation type="journal article" date="2016" name="Mol. Biol. Evol.">
        <title>Comparative Genomics of Early-Diverging Mushroom-Forming Fungi Provides Insights into the Origins of Lignocellulose Decay Capabilities.</title>
        <authorList>
            <person name="Nagy L.G."/>
            <person name="Riley R."/>
            <person name="Tritt A."/>
            <person name="Adam C."/>
            <person name="Daum C."/>
            <person name="Floudas D."/>
            <person name="Sun H."/>
            <person name="Yadav J.S."/>
            <person name="Pangilinan J."/>
            <person name="Larsson K.H."/>
            <person name="Matsuura K."/>
            <person name="Barry K."/>
            <person name="Labutti K."/>
            <person name="Kuo R."/>
            <person name="Ohm R.A."/>
            <person name="Bhattacharya S.S."/>
            <person name="Shirouzu T."/>
            <person name="Yoshinaga Y."/>
            <person name="Martin F.M."/>
            <person name="Grigoriev I.V."/>
            <person name="Hibbett D.S."/>
        </authorList>
    </citation>
    <scope>NUCLEOTIDE SEQUENCE [LARGE SCALE GENOMIC DNA]</scope>
    <source>
        <strain evidence="2 3">TUFC12733</strain>
    </source>
</reference>
<evidence type="ECO:0000256" key="1">
    <source>
        <dbReference type="SAM" id="MobiDB-lite"/>
    </source>
</evidence>
<dbReference type="OrthoDB" id="10667061at2759"/>
<proteinExistence type="predicted"/>
<accession>A0A167JXA1</accession>
<evidence type="ECO:0000313" key="3">
    <source>
        <dbReference type="Proteomes" id="UP000076738"/>
    </source>
</evidence>
<dbReference type="AlphaFoldDB" id="A0A167JXA1"/>
<evidence type="ECO:0000313" key="2">
    <source>
        <dbReference type="EMBL" id="KZO94034.1"/>
    </source>
</evidence>
<gene>
    <name evidence="2" type="ORF">CALVIDRAFT_539409</name>
</gene>
<sequence>MKRPAGVYPQHPQAPFSPGILAPETQRVLPHSPIHHHTPARAARLSPTPPPSHKPTNRAMSGYTRSPAGRVPSIIAAITLLASLPRPAAAFWYSRSCVQNSCVPPPSS</sequence>
<name>A0A167JXA1_CALVF</name>
<feature type="region of interest" description="Disordered" evidence="1">
    <location>
        <begin position="1"/>
        <end position="66"/>
    </location>
</feature>
<organism evidence="2 3">
    <name type="scientific">Calocera viscosa (strain TUFC12733)</name>
    <dbReference type="NCBI Taxonomy" id="1330018"/>
    <lineage>
        <taxon>Eukaryota</taxon>
        <taxon>Fungi</taxon>
        <taxon>Dikarya</taxon>
        <taxon>Basidiomycota</taxon>
        <taxon>Agaricomycotina</taxon>
        <taxon>Dacrymycetes</taxon>
        <taxon>Dacrymycetales</taxon>
        <taxon>Dacrymycetaceae</taxon>
        <taxon>Calocera</taxon>
    </lineage>
</organism>